<keyword evidence="6" id="KW-0413">Isomerase</keyword>
<dbReference type="PANTHER" id="PTHR43090:SF2">
    <property type="entry name" value="1-(5-PHOSPHORIBOSYL)-5-[(5-PHOSPHORIBOSYLAMINO)METHYLIDENEAMINO] IMIDAZOLE-4-CARBOXAMIDE ISOMERASE"/>
    <property type="match status" value="1"/>
</dbReference>
<evidence type="ECO:0000256" key="2">
    <source>
        <dbReference type="ARBA" id="ARBA00022605"/>
    </source>
</evidence>
<name>A0ABQ4QH42_9HYPH</name>
<dbReference type="InterPro" id="IPR011060">
    <property type="entry name" value="RibuloseP-bd_barrel"/>
</dbReference>
<dbReference type="PANTHER" id="PTHR43090">
    <property type="entry name" value="1-(5-PHOSPHORIBOSYL)-5-[(5-PHOSPHORIBOSYLAMINO)METHYLIDENEAMINO] IMIDAZOLE-4-CARBOXAMIDE ISOMERASE"/>
    <property type="match status" value="1"/>
</dbReference>
<evidence type="ECO:0000256" key="1">
    <source>
        <dbReference type="ARBA" id="ARBA00009667"/>
    </source>
</evidence>
<dbReference type="InterPro" id="IPR006062">
    <property type="entry name" value="His_biosynth"/>
</dbReference>
<organism evidence="6 7">
    <name type="scientific">Methylobacterium cerastii</name>
    <dbReference type="NCBI Taxonomy" id="932741"/>
    <lineage>
        <taxon>Bacteria</taxon>
        <taxon>Pseudomonadati</taxon>
        <taxon>Pseudomonadota</taxon>
        <taxon>Alphaproteobacteria</taxon>
        <taxon>Hyphomicrobiales</taxon>
        <taxon>Methylobacteriaceae</taxon>
        <taxon>Methylobacterium</taxon>
    </lineage>
</organism>
<evidence type="ECO:0000313" key="6">
    <source>
        <dbReference type="EMBL" id="GJD44076.1"/>
    </source>
</evidence>
<dbReference type="EMBL" id="BPQG01000028">
    <property type="protein sequence ID" value="GJD44076.1"/>
    <property type="molecule type" value="Genomic_DNA"/>
</dbReference>
<evidence type="ECO:0000313" key="7">
    <source>
        <dbReference type="Proteomes" id="UP001055117"/>
    </source>
</evidence>
<keyword evidence="2 5" id="KW-0028">Amino-acid biosynthesis</keyword>
<sequence>MAISLMGDETARASFAVIPVIDLRHGQVVRARAGERHSYAPIETPLAKGSAPADVARGLLDAVSGPTLYVADLDAIMDGAPPDLRALEAIARACPGVGLWVDAGFAEAATVEAFLAAGLGRPVVGSESQADEGLVVRLGDRAVLSLDSRGATRLGPAGLHADARHWPPEVIVMTLSRVGVGSGPDLAGLAAAARLAPDRRIYAAGGVRGPDDLAALAGAGVAGALVASAIHDGHLRAEHVRAEHLRAEHFRAEHLRAGRLA</sequence>
<dbReference type="InterPro" id="IPR013785">
    <property type="entry name" value="Aldolase_TIM"/>
</dbReference>
<dbReference type="Pfam" id="PF00977">
    <property type="entry name" value="His_biosynth"/>
    <property type="match status" value="1"/>
</dbReference>
<comment type="similarity">
    <text evidence="1 5">Belongs to the HisA/HisF family.</text>
</comment>
<reference evidence="6 7" key="1">
    <citation type="journal article" date="2021" name="Front. Microbiol.">
        <title>Comprehensive Comparative Genomics and Phenotyping of Methylobacterium Species.</title>
        <authorList>
            <person name="Alessa O."/>
            <person name="Ogura Y."/>
            <person name="Fujitani Y."/>
            <person name="Takami H."/>
            <person name="Hayashi T."/>
            <person name="Sahin N."/>
            <person name="Tani A."/>
        </authorList>
    </citation>
    <scope>NUCLEOTIDE SEQUENCE [LARGE SCALE GENOMIC DNA]</scope>
    <source>
        <strain evidence="6 7">DSM 23679</strain>
    </source>
</reference>
<dbReference type="InterPro" id="IPR044524">
    <property type="entry name" value="Isoase_HisA-like"/>
</dbReference>
<evidence type="ECO:0000256" key="3">
    <source>
        <dbReference type="ARBA" id="ARBA00023102"/>
    </source>
</evidence>
<proteinExistence type="inferred from homology"/>
<dbReference type="Gene3D" id="3.20.20.70">
    <property type="entry name" value="Aldolase class I"/>
    <property type="match status" value="1"/>
</dbReference>
<dbReference type="GO" id="GO:0016853">
    <property type="term" value="F:isomerase activity"/>
    <property type="evidence" value="ECO:0007669"/>
    <property type="project" value="UniProtKB-KW"/>
</dbReference>
<evidence type="ECO:0000256" key="5">
    <source>
        <dbReference type="RuleBase" id="RU003657"/>
    </source>
</evidence>
<dbReference type="Proteomes" id="UP001055117">
    <property type="component" value="Unassembled WGS sequence"/>
</dbReference>
<protein>
    <submittedName>
        <fullName evidence="6">Phosphoribosyl isomerase A</fullName>
    </submittedName>
</protein>
<keyword evidence="7" id="KW-1185">Reference proteome</keyword>
<comment type="pathway">
    <text evidence="4">Amino-acid biosynthesis.</text>
</comment>
<dbReference type="SUPFAM" id="SSF51366">
    <property type="entry name" value="Ribulose-phoshate binding barrel"/>
    <property type="match status" value="1"/>
</dbReference>
<evidence type="ECO:0000256" key="4">
    <source>
        <dbReference type="ARBA" id="ARBA00029440"/>
    </source>
</evidence>
<comment type="caution">
    <text evidence="6">The sequence shown here is derived from an EMBL/GenBank/DDBJ whole genome shotgun (WGS) entry which is preliminary data.</text>
</comment>
<gene>
    <name evidence="6" type="primary">priA_2</name>
    <name evidence="6" type="ORF">AFCDBAGC_1938</name>
</gene>
<accession>A0ABQ4QH42</accession>
<keyword evidence="3 5" id="KW-0368">Histidine biosynthesis</keyword>